<dbReference type="InterPro" id="IPR004090">
    <property type="entry name" value="Chemotax_Me-accpt_rcpt"/>
</dbReference>
<dbReference type="SUPFAM" id="SSF55785">
    <property type="entry name" value="PYP-like sensor domain (PAS domain)"/>
    <property type="match status" value="1"/>
</dbReference>
<dbReference type="Gene3D" id="1.10.287.950">
    <property type="entry name" value="Methyl-accepting chemotaxis protein"/>
    <property type="match status" value="1"/>
</dbReference>
<dbReference type="PRINTS" id="PR00260">
    <property type="entry name" value="CHEMTRNSDUCR"/>
</dbReference>
<dbReference type="SMART" id="SM00283">
    <property type="entry name" value="MA"/>
    <property type="match status" value="1"/>
</dbReference>
<dbReference type="PANTHER" id="PTHR43531">
    <property type="entry name" value="PROTEIN ICFG"/>
    <property type="match status" value="1"/>
</dbReference>
<dbReference type="Pfam" id="PF00015">
    <property type="entry name" value="MCPsignal"/>
    <property type="match status" value="1"/>
</dbReference>
<dbReference type="STRING" id="638302.HMPREF0908_1097"/>
<sequence length="387" mass="43236">MEGYGTIKLIWGVMLLGGNAMLDKNSAAAGDTQDFAGKIQGIIAGHEKNELFSKLHDSEPYAAELNALIDCVNEELEYQRFRLRTVNEAIKSGMWYMKINPDFSIAYAIWSDEFRRMIGFRDASDFPNTIESWSSRLHPDDVDGTFSSFNACIRDLTGHTQYNADYRLKVHDGSYRWYHASGNVVRDKSGHPEEIIGVFVDIDEEKRKSEVLDQTAQKKEKFYGELETMLSSLYASIDTITESVSRTMERTMEISNVQEEITKAAEDTRGQTENTLKMSELVMTISKQTNLLSLNASIEAARAGEAGRGFSVVAEEVRKLADSSRDAASKIFEALESMEKAASHIAERIKSINGLIENQAANMKEISASVEEAKAMSDNIEALSKKL</sequence>
<dbReference type="Gene3D" id="3.30.450.20">
    <property type="entry name" value="PAS domain"/>
    <property type="match status" value="1"/>
</dbReference>
<organism evidence="6 7">
    <name type="scientific">Selenomonas flueggei ATCC 43531</name>
    <dbReference type="NCBI Taxonomy" id="638302"/>
    <lineage>
        <taxon>Bacteria</taxon>
        <taxon>Bacillati</taxon>
        <taxon>Bacillota</taxon>
        <taxon>Negativicutes</taxon>
        <taxon>Selenomonadales</taxon>
        <taxon>Selenomonadaceae</taxon>
        <taxon>Selenomonas</taxon>
    </lineage>
</organism>
<comment type="similarity">
    <text evidence="2">Belongs to the methyl-accepting chemotaxis (MCP) protein family.</text>
</comment>
<dbReference type="EMBL" id="ACLA01000014">
    <property type="protein sequence ID" value="EEQ48617.1"/>
    <property type="molecule type" value="Genomic_DNA"/>
</dbReference>
<dbReference type="InterPro" id="IPR000700">
    <property type="entry name" value="PAS-assoc_C"/>
</dbReference>
<dbReference type="PROSITE" id="PS50111">
    <property type="entry name" value="CHEMOTAXIS_TRANSDUC_2"/>
    <property type="match status" value="1"/>
</dbReference>
<dbReference type="SUPFAM" id="SSF58104">
    <property type="entry name" value="Methyl-accepting chemotaxis protein (MCP) signaling domain"/>
    <property type="match status" value="1"/>
</dbReference>
<proteinExistence type="inferred from homology"/>
<dbReference type="GO" id="GO:0006935">
    <property type="term" value="P:chemotaxis"/>
    <property type="evidence" value="ECO:0007669"/>
    <property type="project" value="UniProtKB-KW"/>
</dbReference>
<dbReference type="GO" id="GO:0004888">
    <property type="term" value="F:transmembrane signaling receptor activity"/>
    <property type="evidence" value="ECO:0007669"/>
    <property type="project" value="InterPro"/>
</dbReference>
<keyword evidence="1" id="KW-0145">Chemotaxis</keyword>
<dbReference type="CDD" id="cd00130">
    <property type="entry name" value="PAS"/>
    <property type="match status" value="1"/>
</dbReference>
<dbReference type="PROSITE" id="PS50113">
    <property type="entry name" value="PAC"/>
    <property type="match status" value="1"/>
</dbReference>
<dbReference type="eggNOG" id="COG0840">
    <property type="taxonomic scope" value="Bacteria"/>
</dbReference>
<dbReference type="InterPro" id="IPR000014">
    <property type="entry name" value="PAS"/>
</dbReference>
<dbReference type="GO" id="GO:0007165">
    <property type="term" value="P:signal transduction"/>
    <property type="evidence" value="ECO:0007669"/>
    <property type="project" value="UniProtKB-KW"/>
</dbReference>
<dbReference type="HOGENOM" id="CLU_000445_107_26_9"/>
<dbReference type="PANTHER" id="PTHR43531:SF11">
    <property type="entry name" value="METHYL-ACCEPTING CHEMOTAXIS PROTEIN 3"/>
    <property type="match status" value="1"/>
</dbReference>
<keyword evidence="7" id="KW-1185">Reference proteome</keyword>
<dbReference type="SMART" id="SM00086">
    <property type="entry name" value="PAC"/>
    <property type="match status" value="1"/>
</dbReference>
<dbReference type="InterPro" id="IPR013655">
    <property type="entry name" value="PAS_fold_3"/>
</dbReference>
<protein>
    <submittedName>
        <fullName evidence="6">PAS domain S-box protein</fullName>
    </submittedName>
</protein>
<name>C4V3K3_9FIRM</name>
<comment type="caution">
    <text evidence="6">The sequence shown here is derived from an EMBL/GenBank/DDBJ whole genome shotgun (WGS) entry which is preliminary data.</text>
</comment>
<evidence type="ECO:0000259" key="5">
    <source>
        <dbReference type="PROSITE" id="PS50113"/>
    </source>
</evidence>
<evidence type="ECO:0000256" key="2">
    <source>
        <dbReference type="ARBA" id="ARBA00029447"/>
    </source>
</evidence>
<gene>
    <name evidence="6" type="ORF">HMPREF0908_1097</name>
</gene>
<dbReference type="InterPro" id="IPR001610">
    <property type="entry name" value="PAC"/>
</dbReference>
<evidence type="ECO:0000313" key="7">
    <source>
        <dbReference type="Proteomes" id="UP000005309"/>
    </source>
</evidence>
<dbReference type="AlphaFoldDB" id="C4V3K3"/>
<dbReference type="GO" id="GO:0005886">
    <property type="term" value="C:plasma membrane"/>
    <property type="evidence" value="ECO:0007669"/>
    <property type="project" value="TreeGrafter"/>
</dbReference>
<evidence type="ECO:0000259" key="4">
    <source>
        <dbReference type="PROSITE" id="PS50111"/>
    </source>
</evidence>
<evidence type="ECO:0000313" key="6">
    <source>
        <dbReference type="EMBL" id="EEQ48617.1"/>
    </source>
</evidence>
<evidence type="ECO:0000256" key="1">
    <source>
        <dbReference type="ARBA" id="ARBA00022500"/>
    </source>
</evidence>
<accession>C4V3K3</accession>
<evidence type="ECO:0000256" key="3">
    <source>
        <dbReference type="PROSITE-ProRule" id="PRU00284"/>
    </source>
</evidence>
<dbReference type="InterPro" id="IPR004089">
    <property type="entry name" value="MCPsignal_dom"/>
</dbReference>
<dbReference type="Pfam" id="PF08447">
    <property type="entry name" value="PAS_3"/>
    <property type="match status" value="1"/>
</dbReference>
<dbReference type="Proteomes" id="UP000005309">
    <property type="component" value="Unassembled WGS sequence"/>
</dbReference>
<feature type="domain" description="PAC" evidence="5">
    <location>
        <begin position="162"/>
        <end position="214"/>
    </location>
</feature>
<keyword evidence="3" id="KW-0807">Transducer</keyword>
<reference evidence="6 7" key="1">
    <citation type="submission" date="2009-04" db="EMBL/GenBank/DDBJ databases">
        <authorList>
            <person name="Qin X."/>
            <person name="Bachman B."/>
            <person name="Battles P."/>
            <person name="Bell A."/>
            <person name="Bess C."/>
            <person name="Bickham C."/>
            <person name="Chaboub L."/>
            <person name="Chen D."/>
            <person name="Coyle M."/>
            <person name="Deiros D.R."/>
            <person name="Dinh H."/>
            <person name="Forbes L."/>
            <person name="Fowler G."/>
            <person name="Francisco L."/>
            <person name="Fu Q."/>
            <person name="Gubbala S."/>
            <person name="Hale W."/>
            <person name="Han Y."/>
            <person name="Hemphill L."/>
            <person name="Highlander S.K."/>
            <person name="Hirani K."/>
            <person name="Hogues M."/>
            <person name="Jackson L."/>
            <person name="Jakkamsetti A."/>
            <person name="Javaid M."/>
            <person name="Jiang H."/>
            <person name="Korchina V."/>
            <person name="Kovar C."/>
            <person name="Lara F."/>
            <person name="Lee S."/>
            <person name="Mata R."/>
            <person name="Mathew T."/>
            <person name="Moen C."/>
            <person name="Morales K."/>
            <person name="Munidasa M."/>
            <person name="Nazareth L."/>
            <person name="Ngo R."/>
            <person name="Nguyen L."/>
            <person name="Okwuonu G."/>
            <person name="Ongeri F."/>
            <person name="Patil S."/>
            <person name="Petrosino J."/>
            <person name="Pham C."/>
            <person name="Pham P."/>
            <person name="Pu L.-L."/>
            <person name="Puazo M."/>
            <person name="Raj R."/>
            <person name="Reid J."/>
            <person name="Rouhana J."/>
            <person name="Saada N."/>
            <person name="Shang Y."/>
            <person name="Simmons D."/>
            <person name="Thornton R."/>
            <person name="Warren J."/>
            <person name="Weissenberger G."/>
            <person name="Zhang J."/>
            <person name="Zhang L."/>
            <person name="Zhou C."/>
            <person name="Zhu D."/>
            <person name="Muzny D."/>
            <person name="Worley K."/>
            <person name="Gibbs R."/>
        </authorList>
    </citation>
    <scope>NUCLEOTIDE SEQUENCE [LARGE SCALE GENOMIC DNA]</scope>
    <source>
        <strain evidence="6 7">ATCC 43531</strain>
    </source>
</reference>
<dbReference type="InterPro" id="IPR051310">
    <property type="entry name" value="MCP_chemotaxis"/>
</dbReference>
<dbReference type="InterPro" id="IPR035965">
    <property type="entry name" value="PAS-like_dom_sf"/>
</dbReference>
<feature type="domain" description="Methyl-accepting transducer" evidence="4">
    <location>
        <begin position="242"/>
        <end position="387"/>
    </location>
</feature>